<accession>A0A0V8QBB8</accession>
<dbReference type="OrthoDB" id="1651171at2"/>
<name>A0A0V8QBB8_9FIRM</name>
<protein>
    <submittedName>
        <fullName evidence="1">Uncharacterized protein</fullName>
    </submittedName>
</protein>
<proteinExistence type="predicted"/>
<dbReference type="Proteomes" id="UP000054874">
    <property type="component" value="Unassembled WGS sequence"/>
</dbReference>
<sequence length="105" mass="11907">MIFQCNTGKTVGKKIWTGEIRLLVHTPCHYEAVINARGTSFHVIAGKYQNGNYLCVPNMDFGCELSHFSDTFWNAERIRQHLDNPVDVESLVCGIKALCNYDEVI</sequence>
<dbReference type="Pfam" id="PF20323">
    <property type="entry name" value="DUF6618"/>
    <property type="match status" value="1"/>
</dbReference>
<evidence type="ECO:0000313" key="1">
    <source>
        <dbReference type="EMBL" id="KSV57885.1"/>
    </source>
</evidence>
<evidence type="ECO:0000313" key="2">
    <source>
        <dbReference type="Proteomes" id="UP000054874"/>
    </source>
</evidence>
<keyword evidence="2" id="KW-1185">Reference proteome</keyword>
<reference evidence="1 2" key="1">
    <citation type="submission" date="2015-11" db="EMBL/GenBank/DDBJ databases">
        <title>Butyribacter intestini gen. nov., sp. nov., a butyric acid-producing bacterium of the family Lachnospiraceae isolated from the human faeces.</title>
        <authorList>
            <person name="Zou Y."/>
            <person name="Xue W."/>
            <person name="Luo G."/>
            <person name="Lv M."/>
        </authorList>
    </citation>
    <scope>NUCLEOTIDE SEQUENCE [LARGE SCALE GENOMIC DNA]</scope>
    <source>
        <strain evidence="1 2">ACET-33324</strain>
    </source>
</reference>
<dbReference type="RefSeq" id="WP_058353940.1">
    <property type="nucleotide sequence ID" value="NZ_CABMMD010000197.1"/>
</dbReference>
<gene>
    <name evidence="1" type="ORF">ASU35_04020</name>
</gene>
<dbReference type="InterPro" id="IPR046726">
    <property type="entry name" value="DUF6618"/>
</dbReference>
<dbReference type="EMBL" id="LNAM01000197">
    <property type="protein sequence ID" value="KSV57885.1"/>
    <property type="molecule type" value="Genomic_DNA"/>
</dbReference>
<dbReference type="AlphaFoldDB" id="A0A0V8QBB8"/>
<comment type="caution">
    <text evidence="1">The sequence shown here is derived from an EMBL/GenBank/DDBJ whole genome shotgun (WGS) entry which is preliminary data.</text>
</comment>
<organism evidence="1 2">
    <name type="scientific">Acetivibrio ethanolgignens</name>
    <dbReference type="NCBI Taxonomy" id="290052"/>
    <lineage>
        <taxon>Bacteria</taxon>
        <taxon>Bacillati</taxon>
        <taxon>Bacillota</taxon>
        <taxon>Clostridia</taxon>
        <taxon>Eubacteriales</taxon>
        <taxon>Oscillospiraceae</taxon>
        <taxon>Acetivibrio</taxon>
    </lineage>
</organism>